<organism evidence="2 3">
    <name type="scientific">Drosophila gunungcola</name>
    <name type="common">fruit fly</name>
    <dbReference type="NCBI Taxonomy" id="103775"/>
    <lineage>
        <taxon>Eukaryota</taxon>
        <taxon>Metazoa</taxon>
        <taxon>Ecdysozoa</taxon>
        <taxon>Arthropoda</taxon>
        <taxon>Hexapoda</taxon>
        <taxon>Insecta</taxon>
        <taxon>Pterygota</taxon>
        <taxon>Neoptera</taxon>
        <taxon>Endopterygota</taxon>
        <taxon>Diptera</taxon>
        <taxon>Brachycera</taxon>
        <taxon>Muscomorpha</taxon>
        <taxon>Ephydroidea</taxon>
        <taxon>Drosophilidae</taxon>
        <taxon>Drosophila</taxon>
        <taxon>Sophophora</taxon>
    </lineage>
</organism>
<feature type="compositionally biased region" description="Basic and acidic residues" evidence="1">
    <location>
        <begin position="9"/>
        <end position="22"/>
    </location>
</feature>
<dbReference type="AlphaFoldDB" id="A0A9P9Z015"/>
<dbReference type="Proteomes" id="UP001059596">
    <property type="component" value="Chromosome 3R"/>
</dbReference>
<keyword evidence="3" id="KW-1185">Reference proteome</keyword>
<proteinExistence type="predicted"/>
<accession>A0A9P9Z015</accession>
<evidence type="ECO:0000313" key="3">
    <source>
        <dbReference type="Proteomes" id="UP001059596"/>
    </source>
</evidence>
<evidence type="ECO:0000256" key="1">
    <source>
        <dbReference type="SAM" id="MobiDB-lite"/>
    </source>
</evidence>
<comment type="caution">
    <text evidence="2">The sequence shown here is derived from an EMBL/GenBank/DDBJ whole genome shotgun (WGS) entry which is preliminary data.</text>
</comment>
<gene>
    <name evidence="2" type="ORF">M5D96_002487</name>
</gene>
<reference evidence="2" key="1">
    <citation type="journal article" date="2023" name="Genome Biol. Evol.">
        <title>Long-read-based Genome Assembly of Drosophila gunungcola Reveals Fewer Chemosensory Genes in Flower-breeding Species.</title>
        <authorList>
            <person name="Negi A."/>
            <person name="Liao B.Y."/>
            <person name="Yeh S.D."/>
        </authorList>
    </citation>
    <scope>NUCLEOTIDE SEQUENCE</scope>
    <source>
        <strain evidence="2">Sukarami</strain>
    </source>
</reference>
<protein>
    <submittedName>
        <fullName evidence="2">Uncharacterized protein</fullName>
    </submittedName>
</protein>
<name>A0A9P9Z015_9MUSC</name>
<sequence>MCDAFCNRPAREPERRSAERGHPIRHPIRHPPTTLLIRPMAHGLGSAQEHGARDSALCLKRRCCISVALNI</sequence>
<dbReference type="EMBL" id="JAMKOV010000001">
    <property type="protein sequence ID" value="KAI8046285.1"/>
    <property type="molecule type" value="Genomic_DNA"/>
</dbReference>
<feature type="region of interest" description="Disordered" evidence="1">
    <location>
        <begin position="1"/>
        <end position="33"/>
    </location>
</feature>
<evidence type="ECO:0000313" key="2">
    <source>
        <dbReference type="EMBL" id="KAI8046285.1"/>
    </source>
</evidence>